<feature type="compositionally biased region" description="Acidic residues" evidence="1">
    <location>
        <begin position="135"/>
        <end position="144"/>
    </location>
</feature>
<keyword evidence="4" id="KW-1185">Reference proteome</keyword>
<evidence type="ECO:0000313" key="3">
    <source>
        <dbReference type="EMBL" id="PWN87332.1"/>
    </source>
</evidence>
<accession>A0A316YDQ8</accession>
<keyword evidence="2" id="KW-0732">Signal</keyword>
<feature type="signal peptide" evidence="2">
    <location>
        <begin position="1"/>
        <end position="28"/>
    </location>
</feature>
<feature type="compositionally biased region" description="Basic and acidic residues" evidence="1">
    <location>
        <begin position="110"/>
        <end position="131"/>
    </location>
</feature>
<gene>
    <name evidence="3" type="ORF">FA10DRAFT_296960</name>
</gene>
<name>A0A316YDQ8_9BASI</name>
<sequence>MRARLRIVFALSMWTFLLLLASNFKATAIDLTESGEKPPAPSLAFQFRWLDRNDQEFSVRRTDMRKRGSNDQESGVNYAFFKRGDGVSDSDDAEMVSAGKRARNLSNSDDAERISDGKPARKSSDSAKEDNNSNDAEEASDSDGESVKKAGDVRREVTQKWIRFEMILKQREIRHKDPNLSWSLPKEIRKLVNEMLGPPSAEAGDDFSRLILIKVPLEKVGREVKKLNNVFTRWQDCGWAKAQAISNEDSIGTISILRYVPEGAWPEPNETHNLFEGQTTGSSSSSLAVNVDHKQKLVKFNFEHLGWPSDKDKPPRPWLIKEQWNSRPEVNTDLIFFNVPLDQKERVIDFIDSGFFDHSKPEVDVLSSNKKGKCRLRLRLRSY</sequence>
<proteinExistence type="predicted"/>
<evidence type="ECO:0000256" key="1">
    <source>
        <dbReference type="SAM" id="MobiDB-lite"/>
    </source>
</evidence>
<organism evidence="3 4">
    <name type="scientific">Acaromyces ingoldii</name>
    <dbReference type="NCBI Taxonomy" id="215250"/>
    <lineage>
        <taxon>Eukaryota</taxon>
        <taxon>Fungi</taxon>
        <taxon>Dikarya</taxon>
        <taxon>Basidiomycota</taxon>
        <taxon>Ustilaginomycotina</taxon>
        <taxon>Exobasidiomycetes</taxon>
        <taxon>Exobasidiales</taxon>
        <taxon>Cryptobasidiaceae</taxon>
        <taxon>Acaromyces</taxon>
    </lineage>
</organism>
<dbReference type="AlphaFoldDB" id="A0A316YDQ8"/>
<protein>
    <submittedName>
        <fullName evidence="3">Uncharacterized protein</fullName>
    </submittedName>
</protein>
<dbReference type="EMBL" id="KZ819640">
    <property type="protein sequence ID" value="PWN87332.1"/>
    <property type="molecule type" value="Genomic_DNA"/>
</dbReference>
<dbReference type="GeneID" id="37046431"/>
<reference evidence="3 4" key="1">
    <citation type="journal article" date="2018" name="Mol. Biol. Evol.">
        <title>Broad Genomic Sampling Reveals a Smut Pathogenic Ancestry of the Fungal Clade Ustilaginomycotina.</title>
        <authorList>
            <person name="Kijpornyongpan T."/>
            <person name="Mondo S.J."/>
            <person name="Barry K."/>
            <person name="Sandor L."/>
            <person name="Lee J."/>
            <person name="Lipzen A."/>
            <person name="Pangilinan J."/>
            <person name="LaButti K."/>
            <person name="Hainaut M."/>
            <person name="Henrissat B."/>
            <person name="Grigoriev I.V."/>
            <person name="Spatafora J.W."/>
            <person name="Aime M.C."/>
        </authorList>
    </citation>
    <scope>NUCLEOTIDE SEQUENCE [LARGE SCALE GENOMIC DNA]</scope>
    <source>
        <strain evidence="3 4">MCA 4198</strain>
    </source>
</reference>
<dbReference type="Proteomes" id="UP000245768">
    <property type="component" value="Unassembled WGS sequence"/>
</dbReference>
<evidence type="ECO:0000313" key="4">
    <source>
        <dbReference type="Proteomes" id="UP000245768"/>
    </source>
</evidence>
<dbReference type="RefSeq" id="XP_025374530.1">
    <property type="nucleotide sequence ID" value="XM_025524515.1"/>
</dbReference>
<feature type="chain" id="PRO_5016426298" evidence="2">
    <location>
        <begin position="29"/>
        <end position="383"/>
    </location>
</feature>
<evidence type="ECO:0000256" key="2">
    <source>
        <dbReference type="SAM" id="SignalP"/>
    </source>
</evidence>
<dbReference type="InParanoid" id="A0A316YDQ8"/>
<feature type="region of interest" description="Disordered" evidence="1">
    <location>
        <begin position="90"/>
        <end position="151"/>
    </location>
</feature>